<feature type="compositionally biased region" description="Low complexity" evidence="1">
    <location>
        <begin position="323"/>
        <end position="334"/>
    </location>
</feature>
<feature type="region of interest" description="Disordered" evidence="1">
    <location>
        <begin position="12"/>
        <end position="89"/>
    </location>
</feature>
<feature type="compositionally biased region" description="Low complexity" evidence="1">
    <location>
        <begin position="648"/>
        <end position="663"/>
    </location>
</feature>
<feature type="compositionally biased region" description="Low complexity" evidence="1">
    <location>
        <begin position="291"/>
        <end position="307"/>
    </location>
</feature>
<dbReference type="RefSeq" id="WP_345678815.1">
    <property type="nucleotide sequence ID" value="NZ_BAABHS010000024.1"/>
</dbReference>
<evidence type="ECO:0008006" key="4">
    <source>
        <dbReference type="Google" id="ProtNLM"/>
    </source>
</evidence>
<feature type="region of interest" description="Disordered" evidence="1">
    <location>
        <begin position="361"/>
        <end position="466"/>
    </location>
</feature>
<evidence type="ECO:0000313" key="3">
    <source>
        <dbReference type="Proteomes" id="UP001500466"/>
    </source>
</evidence>
<dbReference type="Proteomes" id="UP001500466">
    <property type="component" value="Unassembled WGS sequence"/>
</dbReference>
<feature type="compositionally biased region" description="Polar residues" evidence="1">
    <location>
        <begin position="635"/>
        <end position="647"/>
    </location>
</feature>
<feature type="compositionally biased region" description="Low complexity" evidence="1">
    <location>
        <begin position="412"/>
        <end position="432"/>
    </location>
</feature>
<dbReference type="EMBL" id="BAABHS010000024">
    <property type="protein sequence ID" value="GAA4982159.1"/>
    <property type="molecule type" value="Genomic_DNA"/>
</dbReference>
<proteinExistence type="predicted"/>
<keyword evidence="3" id="KW-1185">Reference proteome</keyword>
<feature type="region of interest" description="Disordered" evidence="1">
    <location>
        <begin position="624"/>
        <end position="683"/>
    </location>
</feature>
<feature type="compositionally biased region" description="Low complexity" evidence="1">
    <location>
        <begin position="117"/>
        <end position="139"/>
    </location>
</feature>
<comment type="caution">
    <text evidence="2">The sequence shown here is derived from an EMBL/GenBank/DDBJ whole genome shotgun (WGS) entry which is preliminary data.</text>
</comment>
<gene>
    <name evidence="2" type="ORF">GCM10023205_59460</name>
</gene>
<accession>A0ABP9HZ08</accession>
<feature type="compositionally biased region" description="Low complexity" evidence="1">
    <location>
        <begin position="254"/>
        <end position="264"/>
    </location>
</feature>
<reference evidence="3" key="1">
    <citation type="journal article" date="2019" name="Int. J. Syst. Evol. Microbiol.">
        <title>The Global Catalogue of Microorganisms (GCM) 10K type strain sequencing project: providing services to taxonomists for standard genome sequencing and annotation.</title>
        <authorList>
            <consortium name="The Broad Institute Genomics Platform"/>
            <consortium name="The Broad Institute Genome Sequencing Center for Infectious Disease"/>
            <person name="Wu L."/>
            <person name="Ma J."/>
        </authorList>
    </citation>
    <scope>NUCLEOTIDE SEQUENCE [LARGE SCALE GENOMIC DNA]</scope>
    <source>
        <strain evidence="3">JCM 17986</strain>
    </source>
</reference>
<evidence type="ECO:0000256" key="1">
    <source>
        <dbReference type="SAM" id="MobiDB-lite"/>
    </source>
</evidence>
<feature type="region of interest" description="Disordered" evidence="1">
    <location>
        <begin position="108"/>
        <end position="139"/>
    </location>
</feature>
<evidence type="ECO:0000313" key="2">
    <source>
        <dbReference type="EMBL" id="GAA4982159.1"/>
    </source>
</evidence>
<feature type="region of interest" description="Disordered" evidence="1">
    <location>
        <begin position="190"/>
        <end position="334"/>
    </location>
</feature>
<name>A0ABP9HZ08_9ACTN</name>
<sequence length="714" mass="69055">MGLVSWWRGRAGASDGAVDGAADGSEGSTSGAAEDTSAVDGPGPVREAPAWPQLPPLQRTLSGAALTIDPTGFQGTLTTRRDSTLGTPLGHLVDPAAPTGLAHGIAESAAGGGAATGGATSSDGSESPGASVAGTGSGGAAAPTVLRAVAFPAPPAPVDMPMPRAIPLRRATPESMVAAAHVDAGPSWHVPHAPVPEGGFDVPPRGHGDLPDGGDAIGSGPSVQAASAGRDGTGLPGLPGPGHVDAGTSPRPPSAADAAVAVDPPADRTPPGMPVQRGRGAGGTGSMTFRPGPHTGPGATLGLGAPLSELPQTAQRSAAARTGPEAPAPGADAAPYPVGPLGVADAGAAVGGSADPPVAPLLGGAAPLSGGSGDAEGSGTDSAQRAVDPTSARGDAGRLGLASPDSGGSGRSAAGMPTAPGGAARGAVAASPGSGGHLQRSMGLPAARGAASGPGASASSSGPHAIAGAEPGASAFAFPAPLLPPVSPLPVAQLLAWRSLPLYSGAEVPSSVGVGQSGSVTQPADDAGPRAVPVRWEPAETALRASVQRTAAEGAAWDGKRGGSSGAPVVGPALDATAPGTTLQRSAATARPTAGDTALAAGLGHRAADGSVVFDLPLQRAEEGETGIEPDPVSDQVTPDQPTSTAIPTTPGEPAEPTEQPTEQQPPPQGPDPDKPPAVTDDLVRALYTPLSRMLRADLRLERERAGFLIDTRH</sequence>
<feature type="compositionally biased region" description="Low complexity" evidence="1">
    <location>
        <begin position="12"/>
        <end position="28"/>
    </location>
</feature>
<feature type="compositionally biased region" description="Low complexity" evidence="1">
    <location>
        <begin position="445"/>
        <end position="466"/>
    </location>
</feature>
<organism evidence="2 3">
    <name type="scientific">Yinghuangia aomiensis</name>
    <dbReference type="NCBI Taxonomy" id="676205"/>
    <lineage>
        <taxon>Bacteria</taxon>
        <taxon>Bacillati</taxon>
        <taxon>Actinomycetota</taxon>
        <taxon>Actinomycetes</taxon>
        <taxon>Kitasatosporales</taxon>
        <taxon>Streptomycetaceae</taxon>
        <taxon>Yinghuangia</taxon>
    </lineage>
</organism>
<protein>
    <recommendedName>
        <fullName evidence="4">Syndecan 1</fullName>
    </recommendedName>
</protein>